<gene>
    <name evidence="2" type="ORF">PS652_02721</name>
</gene>
<dbReference type="EMBL" id="CABVHG010000015">
    <property type="protein sequence ID" value="VVM89786.1"/>
    <property type="molecule type" value="Genomic_DNA"/>
</dbReference>
<evidence type="ECO:0000313" key="2">
    <source>
        <dbReference type="EMBL" id="VVM89786.1"/>
    </source>
</evidence>
<feature type="region of interest" description="Disordered" evidence="1">
    <location>
        <begin position="1"/>
        <end position="20"/>
    </location>
</feature>
<protein>
    <submittedName>
        <fullName evidence="2">Uncharacterized protein</fullName>
    </submittedName>
</protein>
<reference evidence="2" key="1">
    <citation type="submission" date="2019-09" db="EMBL/GenBank/DDBJ databases">
        <authorList>
            <person name="Chandra G."/>
            <person name="Truman W A."/>
        </authorList>
    </citation>
    <scope>NUCLEOTIDE SEQUENCE [LARGE SCALE GENOMIC DNA]</scope>
    <source>
        <strain evidence="2">PS652</strain>
    </source>
</reference>
<evidence type="ECO:0000256" key="1">
    <source>
        <dbReference type="SAM" id="MobiDB-lite"/>
    </source>
</evidence>
<dbReference type="AlphaFoldDB" id="A0A5E6T983"/>
<feature type="compositionally biased region" description="Basic residues" evidence="1">
    <location>
        <begin position="9"/>
        <end position="20"/>
    </location>
</feature>
<name>A0A5E6T983_PSEFL</name>
<sequence length="276" mass="30187">MLRDVIASRGRRGGLHRRGSGARQCIDGKGTLAVQLVEQRFEFVIGDIAAGVARRSGRNRCFTCSAEVVGGELALAVQLVKQRLELGVGDFVSGRLGHLGFGLGLDRIERVEQLFEFGVGNVRLGLGRWRFNHLGLSGRGCHFVFPGRLGQARQRRQQLGGGRGDIGALAHLAEHAVDRVQGFQDHVHQFGVDAPGTLAQDVEHVFGDMAALHQLIELEEAGAPFYSVKTAKDRIEQVGIIRTAFQLDQLLGQLLKNFAGFYQEILKDFFIGAEAH</sequence>
<accession>A0A5E6T983</accession>
<proteinExistence type="predicted"/>
<organism evidence="2">
    <name type="scientific">Pseudomonas fluorescens</name>
    <dbReference type="NCBI Taxonomy" id="294"/>
    <lineage>
        <taxon>Bacteria</taxon>
        <taxon>Pseudomonadati</taxon>
        <taxon>Pseudomonadota</taxon>
        <taxon>Gammaproteobacteria</taxon>
        <taxon>Pseudomonadales</taxon>
        <taxon>Pseudomonadaceae</taxon>
        <taxon>Pseudomonas</taxon>
    </lineage>
</organism>